<feature type="compositionally biased region" description="Low complexity" evidence="4">
    <location>
        <begin position="265"/>
        <end position="280"/>
    </location>
</feature>
<proteinExistence type="inferred from homology"/>
<accession>A0A9W7ZZ42</accession>
<dbReference type="OrthoDB" id="25391at2759"/>
<dbReference type="GO" id="GO:0000289">
    <property type="term" value="P:nuclear-transcribed mRNA poly(A) tail shortening"/>
    <property type="evidence" value="ECO:0007669"/>
    <property type="project" value="UniProtKB-ARBA"/>
</dbReference>
<feature type="region of interest" description="Disordered" evidence="4">
    <location>
        <begin position="42"/>
        <end position="79"/>
    </location>
</feature>
<evidence type="ECO:0000313" key="7">
    <source>
        <dbReference type="Proteomes" id="UP001150538"/>
    </source>
</evidence>
<dbReference type="InterPro" id="IPR007282">
    <property type="entry name" value="NOT2/3/5_C"/>
</dbReference>
<gene>
    <name evidence="6" type="primary">CDC36</name>
    <name evidence="6" type="ORF">H4219_002133</name>
</gene>
<feature type="compositionally biased region" description="Low complexity" evidence="4">
    <location>
        <begin position="362"/>
        <end position="389"/>
    </location>
</feature>
<dbReference type="InterPro" id="IPR038635">
    <property type="entry name" value="CCR4-NOT_su2/3/5_C_sf"/>
</dbReference>
<reference evidence="6" key="1">
    <citation type="submission" date="2022-07" db="EMBL/GenBank/DDBJ databases">
        <title>Phylogenomic reconstructions and comparative analyses of Kickxellomycotina fungi.</title>
        <authorList>
            <person name="Reynolds N.K."/>
            <person name="Stajich J.E."/>
            <person name="Barry K."/>
            <person name="Grigoriev I.V."/>
            <person name="Crous P."/>
            <person name="Smith M.E."/>
        </authorList>
    </citation>
    <scope>NUCLEOTIDE SEQUENCE</scope>
    <source>
        <strain evidence="6">NBRC 100468</strain>
    </source>
</reference>
<feature type="region of interest" description="Disordered" evidence="4">
    <location>
        <begin position="261"/>
        <end position="280"/>
    </location>
</feature>
<dbReference type="InterPro" id="IPR040168">
    <property type="entry name" value="Not2/3/5"/>
</dbReference>
<dbReference type="Proteomes" id="UP001150538">
    <property type="component" value="Unassembled WGS sequence"/>
</dbReference>
<name>A0A9W7ZZ42_9FUNG</name>
<evidence type="ECO:0000256" key="1">
    <source>
        <dbReference type="ARBA" id="ARBA00007682"/>
    </source>
</evidence>
<dbReference type="PANTHER" id="PTHR23326">
    <property type="entry name" value="CCR4 NOT-RELATED"/>
    <property type="match status" value="1"/>
</dbReference>
<feature type="region of interest" description="Disordered" evidence="4">
    <location>
        <begin position="1"/>
        <end position="23"/>
    </location>
</feature>
<comment type="similarity">
    <text evidence="1">Belongs to the CNOT2/3/5 family.</text>
</comment>
<organism evidence="6 7">
    <name type="scientific">Mycoemilia scoparia</name>
    <dbReference type="NCBI Taxonomy" id="417184"/>
    <lineage>
        <taxon>Eukaryota</taxon>
        <taxon>Fungi</taxon>
        <taxon>Fungi incertae sedis</taxon>
        <taxon>Zoopagomycota</taxon>
        <taxon>Kickxellomycotina</taxon>
        <taxon>Kickxellomycetes</taxon>
        <taxon>Kickxellales</taxon>
        <taxon>Kickxellaceae</taxon>
        <taxon>Mycoemilia</taxon>
    </lineage>
</organism>
<evidence type="ECO:0000256" key="2">
    <source>
        <dbReference type="ARBA" id="ARBA00023015"/>
    </source>
</evidence>
<feature type="region of interest" description="Disordered" evidence="4">
    <location>
        <begin position="347"/>
        <end position="413"/>
    </location>
</feature>
<feature type="compositionally biased region" description="Polar residues" evidence="4">
    <location>
        <begin position="347"/>
        <end position="356"/>
    </location>
</feature>
<dbReference type="EMBL" id="JANBPU010000031">
    <property type="protein sequence ID" value="KAJ1919186.1"/>
    <property type="molecule type" value="Genomic_DNA"/>
</dbReference>
<dbReference type="Pfam" id="PF04153">
    <property type="entry name" value="NOT2_3_5_C"/>
    <property type="match status" value="1"/>
</dbReference>
<protein>
    <submittedName>
        <fullName evidence="6">Transcriptional regulator</fullName>
    </submittedName>
</protein>
<sequence>MGTHPPIGTGGGHDSHDQNTQHQVGTENMIKSRVDLQDNDISKQLGKPLSGNANAGSGDMTVPARLRDGQSTQQGVTDTNREKYGILGLLTANEFVFQPRNFKLPLNSSEPIFPTQGLPWSDPQELRGVVEPEYILPDCYNAQKPPPAATKVSLFQTETLFYIFYTNPLDKLQLLAAEELQKRGLTYHKDLQRWFERDPKTPLVRKTDQGVQGSFNFFDPQVWNFVKKDSYVILYSSVENPIWLQNDSSIGSAGGRGSIGGDAGGVSSTSGAATTATLTPSGLPAQMNNAGMLTTNLSSDALSSLANPQLMGQQQQDVQNLNSAGSSAFLAQGLQRNSIGQGSGTNLSSLLQNISPHNLPPQHLQQLQQQQQHHLRQLQQQQQQQQQQQNTGATNIAPSMLLNPRSQLPNHMGNNMNGNRGMLNTQYMLGGNSIGAGSGLMTSPPNVGSSLATSLRATATQSVNALAEDVAATTLH</sequence>
<feature type="domain" description="NOT2/NOT3/NOT5 C-terminal" evidence="5">
    <location>
        <begin position="115"/>
        <end position="236"/>
    </location>
</feature>
<evidence type="ECO:0000256" key="4">
    <source>
        <dbReference type="SAM" id="MobiDB-lite"/>
    </source>
</evidence>
<keyword evidence="7" id="KW-1185">Reference proteome</keyword>
<dbReference type="Gene3D" id="2.30.30.1020">
    <property type="entry name" value="CCR4-NOT complex subunit 2/3/5, C-terminal domain"/>
    <property type="match status" value="1"/>
</dbReference>
<evidence type="ECO:0000259" key="5">
    <source>
        <dbReference type="Pfam" id="PF04153"/>
    </source>
</evidence>
<dbReference type="GO" id="GO:0006355">
    <property type="term" value="P:regulation of DNA-templated transcription"/>
    <property type="evidence" value="ECO:0007669"/>
    <property type="project" value="InterPro"/>
</dbReference>
<dbReference type="GO" id="GO:0030015">
    <property type="term" value="C:CCR4-NOT core complex"/>
    <property type="evidence" value="ECO:0007669"/>
    <property type="project" value="InterPro"/>
</dbReference>
<evidence type="ECO:0000256" key="3">
    <source>
        <dbReference type="ARBA" id="ARBA00023163"/>
    </source>
</evidence>
<evidence type="ECO:0000313" key="6">
    <source>
        <dbReference type="EMBL" id="KAJ1919186.1"/>
    </source>
</evidence>
<dbReference type="AlphaFoldDB" id="A0A9W7ZZ42"/>
<feature type="compositionally biased region" description="Polar residues" evidence="4">
    <location>
        <begin position="69"/>
        <end position="78"/>
    </location>
</feature>
<keyword evidence="3" id="KW-0804">Transcription</keyword>
<keyword evidence="2" id="KW-0805">Transcription regulation</keyword>
<comment type="caution">
    <text evidence="6">The sequence shown here is derived from an EMBL/GenBank/DDBJ whole genome shotgun (WGS) entry which is preliminary data.</text>
</comment>